<dbReference type="AlphaFoldDB" id="A0A6A6ZPC1"/>
<keyword evidence="5" id="KW-1185">Reference proteome</keyword>
<dbReference type="GO" id="GO:0005524">
    <property type="term" value="F:ATP binding"/>
    <property type="evidence" value="ECO:0007669"/>
    <property type="project" value="UniProtKB-KW"/>
</dbReference>
<keyword evidence="1" id="KW-0067">ATP-binding</keyword>
<dbReference type="PROSITE" id="PS00674">
    <property type="entry name" value="AAA"/>
    <property type="match status" value="1"/>
</dbReference>
<dbReference type="Pfam" id="PF00004">
    <property type="entry name" value="AAA"/>
    <property type="match status" value="1"/>
</dbReference>
<gene>
    <name evidence="4" type="ORF">CC86DRAFT_356786</name>
</gene>
<organism evidence="4 5">
    <name type="scientific">Ophiobolus disseminans</name>
    <dbReference type="NCBI Taxonomy" id="1469910"/>
    <lineage>
        <taxon>Eukaryota</taxon>
        <taxon>Fungi</taxon>
        <taxon>Dikarya</taxon>
        <taxon>Ascomycota</taxon>
        <taxon>Pezizomycotina</taxon>
        <taxon>Dothideomycetes</taxon>
        <taxon>Pleosporomycetidae</taxon>
        <taxon>Pleosporales</taxon>
        <taxon>Pleosporineae</taxon>
        <taxon>Phaeosphaeriaceae</taxon>
        <taxon>Ophiobolus</taxon>
    </lineage>
</organism>
<comment type="similarity">
    <text evidence="1">Belongs to the AAA ATPase family.</text>
</comment>
<dbReference type="Proteomes" id="UP000799424">
    <property type="component" value="Unassembled WGS sequence"/>
</dbReference>
<dbReference type="Gene3D" id="3.40.50.300">
    <property type="entry name" value="P-loop containing nucleotide triphosphate hydrolases"/>
    <property type="match status" value="1"/>
</dbReference>
<keyword evidence="1" id="KW-0547">Nucleotide-binding</keyword>
<dbReference type="InterPro" id="IPR003960">
    <property type="entry name" value="ATPase_AAA_CS"/>
</dbReference>
<evidence type="ECO:0000313" key="5">
    <source>
        <dbReference type="Proteomes" id="UP000799424"/>
    </source>
</evidence>
<dbReference type="PANTHER" id="PTHR23070">
    <property type="entry name" value="BCS1 AAA-TYPE ATPASE"/>
    <property type="match status" value="1"/>
</dbReference>
<feature type="region of interest" description="Disordered" evidence="2">
    <location>
        <begin position="277"/>
        <end position="296"/>
    </location>
</feature>
<evidence type="ECO:0000259" key="3">
    <source>
        <dbReference type="Pfam" id="PF00004"/>
    </source>
</evidence>
<evidence type="ECO:0000256" key="1">
    <source>
        <dbReference type="RuleBase" id="RU003651"/>
    </source>
</evidence>
<dbReference type="InterPro" id="IPR027417">
    <property type="entry name" value="P-loop_NTPase"/>
</dbReference>
<dbReference type="GO" id="GO:0016887">
    <property type="term" value="F:ATP hydrolysis activity"/>
    <property type="evidence" value="ECO:0007669"/>
    <property type="project" value="InterPro"/>
</dbReference>
<dbReference type="EMBL" id="MU006233">
    <property type="protein sequence ID" value="KAF2822951.1"/>
    <property type="molecule type" value="Genomic_DNA"/>
</dbReference>
<reference evidence="4" key="1">
    <citation type="journal article" date="2020" name="Stud. Mycol.">
        <title>101 Dothideomycetes genomes: a test case for predicting lifestyles and emergence of pathogens.</title>
        <authorList>
            <person name="Haridas S."/>
            <person name="Albert R."/>
            <person name="Binder M."/>
            <person name="Bloem J."/>
            <person name="Labutti K."/>
            <person name="Salamov A."/>
            <person name="Andreopoulos B."/>
            <person name="Baker S."/>
            <person name="Barry K."/>
            <person name="Bills G."/>
            <person name="Bluhm B."/>
            <person name="Cannon C."/>
            <person name="Castanera R."/>
            <person name="Culley D."/>
            <person name="Daum C."/>
            <person name="Ezra D."/>
            <person name="Gonzalez J."/>
            <person name="Henrissat B."/>
            <person name="Kuo A."/>
            <person name="Liang C."/>
            <person name="Lipzen A."/>
            <person name="Lutzoni F."/>
            <person name="Magnuson J."/>
            <person name="Mondo S."/>
            <person name="Nolan M."/>
            <person name="Ohm R."/>
            <person name="Pangilinan J."/>
            <person name="Park H.-J."/>
            <person name="Ramirez L."/>
            <person name="Alfaro M."/>
            <person name="Sun H."/>
            <person name="Tritt A."/>
            <person name="Yoshinaga Y."/>
            <person name="Zwiers L.-H."/>
            <person name="Turgeon B."/>
            <person name="Goodwin S."/>
            <person name="Spatafora J."/>
            <person name="Crous P."/>
            <person name="Grigoriev I."/>
        </authorList>
    </citation>
    <scope>NUCLEOTIDE SEQUENCE</scope>
    <source>
        <strain evidence="4">CBS 113818</strain>
    </source>
</reference>
<name>A0A6A6ZPC1_9PLEO</name>
<accession>A0A6A6ZPC1</accession>
<dbReference type="InterPro" id="IPR003959">
    <property type="entry name" value="ATPase_AAA_core"/>
</dbReference>
<evidence type="ECO:0000256" key="2">
    <source>
        <dbReference type="SAM" id="MobiDB-lite"/>
    </source>
</evidence>
<dbReference type="OrthoDB" id="10251412at2759"/>
<feature type="domain" description="ATPase AAA-type core" evidence="3">
    <location>
        <begin position="36"/>
        <end position="167"/>
    </location>
</feature>
<dbReference type="SUPFAM" id="SSF52540">
    <property type="entry name" value="P-loop containing nucleoside triphosphate hydrolases"/>
    <property type="match status" value="1"/>
</dbReference>
<proteinExistence type="inferred from homology"/>
<evidence type="ECO:0000313" key="4">
    <source>
        <dbReference type="EMBL" id="KAF2822951.1"/>
    </source>
</evidence>
<sequence length="369" mass="41879">MEPVAKQALLSDLQRFFDKDTKLFYRNNGTPYRRGYLLYGPLGTGQTSLSQAITSEYGLELFVVDLTEMSDTDLQDIFKRLPSRCVVLMEDIDAADFDQQYDDYDDNHDHEMSNKKTRVTLSGLLNTLDGFGAAEGRLIILTTNAPDALDKAVHRPGGIDRKIYLGYSTTMSAACTFPRIFGNDPKEKFPADAIAHLATKFGKKIPHDMSTPCEIQEFCMEHRGQPIEALKDFPKFVEERIAGKHEFEYDINRQQKAKAGILATDEEGSEPDEEVYASLGRSKHQKLSDMQRSEGTERYDTAYHRVPVDDFVGIRIDPELACGTYYPAQDRVQDRSMEKMKRGSWSLLGRAPHRSRIFMRTLETATASR</sequence>
<protein>
    <submittedName>
        <fullName evidence="4">P-loop containing nucleoside triphosphate hydrolase protein</fullName>
    </submittedName>
</protein>
<feature type="compositionally biased region" description="Basic and acidic residues" evidence="2">
    <location>
        <begin position="286"/>
        <end position="296"/>
    </location>
</feature>
<keyword evidence="4" id="KW-0378">Hydrolase</keyword>
<dbReference type="InterPro" id="IPR050747">
    <property type="entry name" value="Mitochondrial_chaperone_BCS1"/>
</dbReference>